<dbReference type="InterPro" id="IPR023298">
    <property type="entry name" value="ATPase_P-typ_TM_dom_sf"/>
</dbReference>
<keyword evidence="6 15" id="KW-0812">Transmembrane</keyword>
<dbReference type="InterPro" id="IPR023299">
    <property type="entry name" value="ATPase_P-typ_cyto_dom_N"/>
</dbReference>
<dbReference type="InterPro" id="IPR006068">
    <property type="entry name" value="ATPase_P-typ_cation-transptr_C"/>
</dbReference>
<evidence type="ECO:0000256" key="14">
    <source>
        <dbReference type="ARBA" id="ARBA00048694"/>
    </source>
</evidence>
<dbReference type="InterPro" id="IPR005782">
    <property type="entry name" value="P-type_ATPase_IIA"/>
</dbReference>
<reference evidence="17 18" key="1">
    <citation type="submission" date="2009-02" db="EMBL/GenBank/DDBJ databases">
        <title>Sequencing of the draft genome and assembly of Dethiobacter alkaliphilus AHT 1.</title>
        <authorList>
            <consortium name="US DOE Joint Genome Institute (JGI-PGF)"/>
            <person name="Lucas S."/>
            <person name="Copeland A."/>
            <person name="Lapidus A."/>
            <person name="Glavina del Rio T."/>
            <person name="Dalin E."/>
            <person name="Tice H."/>
            <person name="Bruce D."/>
            <person name="Goodwin L."/>
            <person name="Pitluck S."/>
            <person name="Larimer F."/>
            <person name="Land M.L."/>
            <person name="Hauser L."/>
            <person name="Muyzer G."/>
        </authorList>
    </citation>
    <scope>NUCLEOTIDE SEQUENCE [LARGE SCALE GENOMIC DNA]</scope>
    <source>
        <strain evidence="17 18">AHT 1</strain>
    </source>
</reference>
<dbReference type="Gene3D" id="2.70.150.10">
    <property type="entry name" value="Calcium-transporting ATPase, cytoplasmic transduction domain A"/>
    <property type="match status" value="1"/>
</dbReference>
<dbReference type="PANTHER" id="PTHR43294">
    <property type="entry name" value="SODIUM/POTASSIUM-TRANSPORTING ATPASE SUBUNIT ALPHA"/>
    <property type="match status" value="1"/>
</dbReference>
<dbReference type="Pfam" id="PF00690">
    <property type="entry name" value="Cation_ATPase_N"/>
    <property type="match status" value="1"/>
</dbReference>
<dbReference type="SUPFAM" id="SSF81653">
    <property type="entry name" value="Calcium ATPase, transduction domain A"/>
    <property type="match status" value="1"/>
</dbReference>
<evidence type="ECO:0000256" key="12">
    <source>
        <dbReference type="ARBA" id="ARBA00022989"/>
    </source>
</evidence>
<dbReference type="EMBL" id="ACJM01000013">
    <property type="protein sequence ID" value="EEG76705.1"/>
    <property type="molecule type" value="Genomic_DNA"/>
</dbReference>
<feature type="transmembrane region" description="Helical" evidence="15">
    <location>
        <begin position="83"/>
        <end position="99"/>
    </location>
</feature>
<name>C0GIP1_DETAL</name>
<feature type="transmembrane region" description="Helical" evidence="15">
    <location>
        <begin position="809"/>
        <end position="827"/>
    </location>
</feature>
<dbReference type="Gene3D" id="3.40.50.1000">
    <property type="entry name" value="HAD superfamily/HAD-like"/>
    <property type="match status" value="1"/>
</dbReference>
<evidence type="ECO:0000256" key="4">
    <source>
        <dbReference type="ARBA" id="ARBA00022475"/>
    </source>
</evidence>
<keyword evidence="12 15" id="KW-1133">Transmembrane helix</keyword>
<evidence type="ECO:0000256" key="9">
    <source>
        <dbReference type="ARBA" id="ARBA00022840"/>
    </source>
</evidence>
<comment type="subcellular location">
    <subcellularLocation>
        <location evidence="1">Cell membrane</location>
        <topology evidence="1">Multi-pass membrane protein</topology>
    </subcellularLocation>
</comment>
<evidence type="ECO:0000256" key="11">
    <source>
        <dbReference type="ARBA" id="ARBA00022967"/>
    </source>
</evidence>
<evidence type="ECO:0000256" key="15">
    <source>
        <dbReference type="SAM" id="Phobius"/>
    </source>
</evidence>
<dbReference type="GO" id="GO:0046872">
    <property type="term" value="F:metal ion binding"/>
    <property type="evidence" value="ECO:0007669"/>
    <property type="project" value="UniProtKB-KW"/>
</dbReference>
<dbReference type="InterPro" id="IPR036412">
    <property type="entry name" value="HAD-like_sf"/>
</dbReference>
<evidence type="ECO:0000313" key="18">
    <source>
        <dbReference type="Proteomes" id="UP000006443"/>
    </source>
</evidence>
<comment type="caution">
    <text evidence="17">The sequence shown here is derived from an EMBL/GenBank/DDBJ whole genome shotgun (WGS) entry which is preliminary data.</text>
</comment>
<keyword evidence="9" id="KW-0067">ATP-binding</keyword>
<dbReference type="InterPro" id="IPR008250">
    <property type="entry name" value="ATPase_P-typ_transduc_dom_A_sf"/>
</dbReference>
<keyword evidence="5" id="KW-0813">Transport</keyword>
<dbReference type="InterPro" id="IPR001757">
    <property type="entry name" value="P_typ_ATPase"/>
</dbReference>
<dbReference type="Pfam" id="PF13246">
    <property type="entry name" value="Cation_ATPase"/>
    <property type="match status" value="1"/>
</dbReference>
<dbReference type="SUPFAM" id="SSF56784">
    <property type="entry name" value="HAD-like"/>
    <property type="match status" value="1"/>
</dbReference>
<dbReference type="SFLD" id="SFLDG00002">
    <property type="entry name" value="C1.7:_P-type_atpase_like"/>
    <property type="match status" value="1"/>
</dbReference>
<feature type="transmembrane region" description="Helical" evidence="15">
    <location>
        <begin position="274"/>
        <end position="299"/>
    </location>
</feature>
<dbReference type="FunFam" id="2.70.150.10:FF:000016">
    <property type="entry name" value="Calcium-transporting P-type ATPase putative"/>
    <property type="match status" value="1"/>
</dbReference>
<sequence>MSQLPWSSMSFNDTTRHFQTRPESGLSSKEAAGRLEKNGHNVLAQAKKVSPVILFLYQFRDFMVLVLLAATLLSAALGEYTDAIVIIGIVIVNAILGFVQEYRAEQSLEALRGMTAPTARTVRDGVRREIPAEELVPGDLVILEAGDRIPADIRLGEVRQLAVNEAPLTGESEPVVKQVEALEDSGASLGDRFNMAFMGTLAVSGRASGIVVATGMKTEMGRVADLIQGAEEMATPLQKRLEQMGHYLVGICVLVCALVVLLGLSQGLPPYKMFMAGISLAVAAIPEGLPAVVTIALAIGVQRMVRKNAIVRRLPAVETLGCATVICSDKTGTLTQNKMNVRELWTAGQSYQVEGDGYSPQGEFLAGKQSIKPEQDPALLLALTVAALCNNAELRKGPVEIKPMWRSRSRAQWSVDGDPTEGALLVAAARAGLWRQDLERQITRQGEIPFDGTRKRMSVLYSGAKGPVLYMKGAPETVLARCSQIYLDGKVVKLTQSLRQKVMVQNETMAGMALRNLAMAYKPLPHTRAEISESMEEDLIFVGLFGMMDPPRPEVLPAIKKCHTAGIKTVMITGDHKTTAMAIARMLRMLPDKGNVLTGAELDKISDNKLEQMVESTYVYARVTPEHKLRIVRALKRCGHIVGMTGDGVNDAPAVKEADIGIAMGNTGTDVTREAAALVLADDNFTTIVGAVEEGRSIYDNIRKFIRFLLACNTGEILTMLVAMLMGLPLPLRAIQILWINLVTDGLPAMALGVDPVEKGVMERQPRSPREGIFSQGLWQKIVGRGTLIGLTTVAVFAWSLEQGMELEAARTMAFATLIVAQLIYVFDCRSERSYFWQVGLFSNPWLIAAVLSSFGLLLVVMYHPMLAEVFTTVPLQMEQWAIIFGASVFPTILNYALSIGKALIFPRAAAAKK</sequence>
<dbReference type="InterPro" id="IPR050510">
    <property type="entry name" value="Cation_transp_ATPase_P-type"/>
</dbReference>
<feature type="transmembrane region" description="Helical" evidence="15">
    <location>
        <begin position="778"/>
        <end position="797"/>
    </location>
</feature>
<dbReference type="SFLD" id="SFLDS00003">
    <property type="entry name" value="Haloacid_Dehalogenase"/>
    <property type="match status" value="1"/>
</dbReference>
<feature type="transmembrane region" description="Helical" evidence="15">
    <location>
        <begin position="54"/>
        <end position="77"/>
    </location>
</feature>
<dbReference type="eggNOG" id="COG0474">
    <property type="taxonomic scope" value="Bacteria"/>
</dbReference>
<protein>
    <recommendedName>
        <fullName evidence="3">P-type Ca(2+) transporter</fullName>
        <ecNumber evidence="3">7.2.2.10</ecNumber>
    </recommendedName>
</protein>
<evidence type="ECO:0000256" key="5">
    <source>
        <dbReference type="ARBA" id="ARBA00022568"/>
    </source>
</evidence>
<dbReference type="SFLD" id="SFLDF00027">
    <property type="entry name" value="p-type_atpase"/>
    <property type="match status" value="1"/>
</dbReference>
<dbReference type="GO" id="GO:0005524">
    <property type="term" value="F:ATP binding"/>
    <property type="evidence" value="ECO:0007669"/>
    <property type="project" value="UniProtKB-KW"/>
</dbReference>
<evidence type="ECO:0000259" key="16">
    <source>
        <dbReference type="SMART" id="SM00831"/>
    </source>
</evidence>
<dbReference type="InterPro" id="IPR059000">
    <property type="entry name" value="ATPase_P-type_domA"/>
</dbReference>
<gene>
    <name evidence="17" type="ORF">DealDRAFT_2350</name>
</gene>
<proteinExistence type="inferred from homology"/>
<keyword evidence="11" id="KW-1278">Translocase</keyword>
<accession>C0GIP1</accession>
<evidence type="ECO:0000256" key="10">
    <source>
        <dbReference type="ARBA" id="ARBA00022842"/>
    </source>
</evidence>
<keyword evidence="13 15" id="KW-0472">Membrane</keyword>
<keyword evidence="5" id="KW-0109">Calcium transport</keyword>
<feature type="domain" description="Cation-transporting P-type ATPase N-terminal" evidence="16">
    <location>
        <begin position="5"/>
        <end position="79"/>
    </location>
</feature>
<feature type="transmembrane region" description="Helical" evidence="15">
    <location>
        <begin position="881"/>
        <end position="905"/>
    </location>
</feature>
<evidence type="ECO:0000313" key="17">
    <source>
        <dbReference type="EMBL" id="EEG76705.1"/>
    </source>
</evidence>
<evidence type="ECO:0000256" key="3">
    <source>
        <dbReference type="ARBA" id="ARBA00012790"/>
    </source>
</evidence>
<dbReference type="Gene3D" id="3.40.1110.10">
    <property type="entry name" value="Calcium-transporting ATPase, cytoplasmic domain N"/>
    <property type="match status" value="1"/>
</dbReference>
<organism evidence="17 18">
    <name type="scientific">Dethiobacter alkaliphilus AHT 1</name>
    <dbReference type="NCBI Taxonomy" id="555088"/>
    <lineage>
        <taxon>Bacteria</taxon>
        <taxon>Bacillati</taxon>
        <taxon>Bacillota</taxon>
        <taxon>Dethiobacteria</taxon>
        <taxon>Dethiobacterales</taxon>
        <taxon>Dethiobacteraceae</taxon>
        <taxon>Dethiobacter</taxon>
    </lineage>
</organism>
<dbReference type="NCBIfam" id="TIGR01494">
    <property type="entry name" value="ATPase_P-type"/>
    <property type="match status" value="2"/>
</dbReference>
<dbReference type="AlphaFoldDB" id="C0GIP1"/>
<feature type="transmembrane region" description="Helical" evidence="15">
    <location>
        <begin position="734"/>
        <end position="757"/>
    </location>
</feature>
<dbReference type="SUPFAM" id="SSF81660">
    <property type="entry name" value="Metal cation-transporting ATPase, ATP-binding domain N"/>
    <property type="match status" value="1"/>
</dbReference>
<dbReference type="GO" id="GO:0005388">
    <property type="term" value="F:P-type calcium transporter activity"/>
    <property type="evidence" value="ECO:0007669"/>
    <property type="project" value="UniProtKB-EC"/>
</dbReference>
<evidence type="ECO:0000256" key="6">
    <source>
        <dbReference type="ARBA" id="ARBA00022692"/>
    </source>
</evidence>
<dbReference type="FunFam" id="1.20.1110.10:FF:000065">
    <property type="entry name" value="Sarcoplasmic/endoplasmic reticulum calcium ATPase 1"/>
    <property type="match status" value="1"/>
</dbReference>
<evidence type="ECO:0000256" key="13">
    <source>
        <dbReference type="ARBA" id="ARBA00023136"/>
    </source>
</evidence>
<evidence type="ECO:0000256" key="7">
    <source>
        <dbReference type="ARBA" id="ARBA00022723"/>
    </source>
</evidence>
<dbReference type="GO" id="GO:1902600">
    <property type="term" value="P:proton transmembrane transport"/>
    <property type="evidence" value="ECO:0007669"/>
    <property type="project" value="TreeGrafter"/>
</dbReference>
<dbReference type="SUPFAM" id="SSF81665">
    <property type="entry name" value="Calcium ATPase, transmembrane domain M"/>
    <property type="match status" value="1"/>
</dbReference>
<keyword evidence="4" id="KW-1003">Cell membrane</keyword>
<dbReference type="InterPro" id="IPR044492">
    <property type="entry name" value="P_typ_ATPase_HD_dom"/>
</dbReference>
<dbReference type="GO" id="GO:0005886">
    <property type="term" value="C:plasma membrane"/>
    <property type="evidence" value="ECO:0007669"/>
    <property type="project" value="UniProtKB-SubCell"/>
</dbReference>
<keyword evidence="8" id="KW-0547">Nucleotide-binding</keyword>
<keyword evidence="18" id="KW-1185">Reference proteome</keyword>
<keyword evidence="5" id="KW-0406">Ion transport</keyword>
<dbReference type="Gene3D" id="1.20.1110.10">
    <property type="entry name" value="Calcium-transporting ATPase, transmembrane domain"/>
    <property type="match status" value="1"/>
</dbReference>
<dbReference type="EC" id="7.2.2.10" evidence="3"/>
<feature type="transmembrane region" description="Helical" evidence="15">
    <location>
        <begin position="705"/>
        <end position="728"/>
    </location>
</feature>
<feature type="transmembrane region" description="Helical" evidence="15">
    <location>
        <begin position="247"/>
        <end position="268"/>
    </location>
</feature>
<dbReference type="InterPro" id="IPR004014">
    <property type="entry name" value="ATPase_P-typ_cation-transptr_N"/>
</dbReference>
<evidence type="ECO:0000256" key="1">
    <source>
        <dbReference type="ARBA" id="ARBA00004651"/>
    </source>
</evidence>
<dbReference type="RefSeq" id="WP_008517653.1">
    <property type="nucleotide sequence ID" value="NZ_ACJM01000013.1"/>
</dbReference>
<dbReference type="GO" id="GO:0140352">
    <property type="term" value="P:export from cell"/>
    <property type="evidence" value="ECO:0007669"/>
    <property type="project" value="UniProtKB-ARBA"/>
</dbReference>
<feature type="transmembrane region" description="Helical" evidence="15">
    <location>
        <begin position="839"/>
        <end position="861"/>
    </location>
</feature>
<dbReference type="Proteomes" id="UP000006443">
    <property type="component" value="Unassembled WGS sequence"/>
</dbReference>
<dbReference type="STRING" id="555088.DealDRAFT_2350"/>
<dbReference type="CDD" id="cd02089">
    <property type="entry name" value="P-type_ATPase_Ca_prok"/>
    <property type="match status" value="1"/>
</dbReference>
<dbReference type="PRINTS" id="PR00119">
    <property type="entry name" value="CATATPASE"/>
</dbReference>
<dbReference type="FunFam" id="3.40.50.1000:FF:000028">
    <property type="entry name" value="Calcium-transporting P-type ATPase, putative"/>
    <property type="match status" value="1"/>
</dbReference>
<evidence type="ECO:0000256" key="2">
    <source>
        <dbReference type="ARBA" id="ARBA00005675"/>
    </source>
</evidence>
<dbReference type="Pfam" id="PF00689">
    <property type="entry name" value="Cation_ATPase_C"/>
    <property type="match status" value="1"/>
</dbReference>
<keyword evidence="7" id="KW-0479">Metal-binding</keyword>
<dbReference type="NCBIfam" id="TIGR01116">
    <property type="entry name" value="ATPase-IIA1_Ca"/>
    <property type="match status" value="1"/>
</dbReference>
<evidence type="ECO:0000256" key="8">
    <source>
        <dbReference type="ARBA" id="ARBA00022741"/>
    </source>
</evidence>
<dbReference type="InterPro" id="IPR023214">
    <property type="entry name" value="HAD_sf"/>
</dbReference>
<dbReference type="Pfam" id="PF00122">
    <property type="entry name" value="E1-E2_ATPase"/>
    <property type="match status" value="1"/>
</dbReference>
<comment type="catalytic activity">
    <reaction evidence="14">
        <text>Ca(2+)(in) + ATP + H2O = Ca(2+)(out) + ADP + phosphate + H(+)</text>
        <dbReference type="Rhea" id="RHEA:18105"/>
        <dbReference type="ChEBI" id="CHEBI:15377"/>
        <dbReference type="ChEBI" id="CHEBI:15378"/>
        <dbReference type="ChEBI" id="CHEBI:29108"/>
        <dbReference type="ChEBI" id="CHEBI:30616"/>
        <dbReference type="ChEBI" id="CHEBI:43474"/>
        <dbReference type="ChEBI" id="CHEBI:456216"/>
        <dbReference type="EC" id="7.2.2.10"/>
    </reaction>
</comment>
<comment type="similarity">
    <text evidence="2">Belongs to the cation transport ATPase (P-type) (TC 3.A.3) family. Type IIA subfamily.</text>
</comment>
<dbReference type="FunFam" id="3.40.50.1000:FF:000001">
    <property type="entry name" value="Phospholipid-transporting ATPase IC"/>
    <property type="match status" value="1"/>
</dbReference>
<keyword evidence="5" id="KW-0106">Calcium</keyword>
<dbReference type="PROSITE" id="PS00154">
    <property type="entry name" value="ATPASE_E1_E2"/>
    <property type="match status" value="1"/>
</dbReference>
<dbReference type="PRINTS" id="PR00121">
    <property type="entry name" value="NAKATPASE"/>
</dbReference>
<dbReference type="GO" id="GO:0016887">
    <property type="term" value="F:ATP hydrolysis activity"/>
    <property type="evidence" value="ECO:0007669"/>
    <property type="project" value="InterPro"/>
</dbReference>
<dbReference type="SMART" id="SM00831">
    <property type="entry name" value="Cation_ATPase_N"/>
    <property type="match status" value="1"/>
</dbReference>
<dbReference type="PANTHER" id="PTHR43294:SF21">
    <property type="entry name" value="CATION TRANSPORTING ATPASE"/>
    <property type="match status" value="1"/>
</dbReference>
<keyword evidence="10" id="KW-0460">Magnesium</keyword>
<dbReference type="InterPro" id="IPR018303">
    <property type="entry name" value="ATPase_P-typ_P_site"/>
</dbReference>